<evidence type="ECO:0000256" key="1">
    <source>
        <dbReference type="SAM" id="SignalP"/>
    </source>
</evidence>
<organism evidence="2 3">
    <name type="scientific">Strongyloides venezuelensis</name>
    <name type="common">Threadworm</name>
    <dbReference type="NCBI Taxonomy" id="75913"/>
    <lineage>
        <taxon>Eukaryota</taxon>
        <taxon>Metazoa</taxon>
        <taxon>Ecdysozoa</taxon>
        <taxon>Nematoda</taxon>
        <taxon>Chromadorea</taxon>
        <taxon>Rhabditida</taxon>
        <taxon>Tylenchina</taxon>
        <taxon>Panagrolaimomorpha</taxon>
        <taxon>Strongyloidoidea</taxon>
        <taxon>Strongyloididae</taxon>
        <taxon>Strongyloides</taxon>
    </lineage>
</organism>
<evidence type="ECO:0000313" key="2">
    <source>
        <dbReference type="Proteomes" id="UP000035680"/>
    </source>
</evidence>
<feature type="signal peptide" evidence="1">
    <location>
        <begin position="1"/>
        <end position="24"/>
    </location>
</feature>
<feature type="chain" id="PRO_5005330115" evidence="1">
    <location>
        <begin position="25"/>
        <end position="98"/>
    </location>
</feature>
<sequence length="98" mass="11500">MLINCDTIFLVSIIFFIIVTNVEIGETHGIVSEILGDSHSYEYSYEESGSFEHSHGSHGRRRRINRRRRYVSKFMLYNLFLSDKIEEKEDGEIVVKIK</sequence>
<dbReference type="Proteomes" id="UP000035680">
    <property type="component" value="Unassembled WGS sequence"/>
</dbReference>
<dbReference type="WBParaSite" id="SVE_0982000.1">
    <property type="protein sequence ID" value="SVE_0982000.1"/>
    <property type="gene ID" value="SVE_0982000"/>
</dbReference>
<proteinExistence type="predicted"/>
<dbReference type="AlphaFoldDB" id="A0A0K0FLA5"/>
<accession>A0A0K0FLA5</accession>
<keyword evidence="2" id="KW-1185">Reference proteome</keyword>
<protein>
    <submittedName>
        <fullName evidence="3">Uncharacterized protein</fullName>
    </submittedName>
</protein>
<reference evidence="3" key="2">
    <citation type="submission" date="2015-08" db="UniProtKB">
        <authorList>
            <consortium name="WormBaseParasite"/>
        </authorList>
    </citation>
    <scope>IDENTIFICATION</scope>
</reference>
<name>A0A0K0FLA5_STRVS</name>
<reference evidence="2" key="1">
    <citation type="submission" date="2014-07" db="EMBL/GenBank/DDBJ databases">
        <authorList>
            <person name="Martin A.A"/>
            <person name="De Silva N."/>
        </authorList>
    </citation>
    <scope>NUCLEOTIDE SEQUENCE</scope>
</reference>
<evidence type="ECO:0000313" key="3">
    <source>
        <dbReference type="WBParaSite" id="SVE_0982000.1"/>
    </source>
</evidence>
<keyword evidence="1" id="KW-0732">Signal</keyword>